<comment type="caution">
    <text evidence="2">The sequence shown here is derived from an EMBL/GenBank/DDBJ whole genome shotgun (WGS) entry which is preliminary data.</text>
</comment>
<gene>
    <name evidence="2" type="ORF">KFK09_019297</name>
</gene>
<sequence>MPKKPASEWRMSESEETEEDRKPENDEPNNVDEKEGLAGYEAVSAIADLARTVLGHSHPCTSRIRAAAPVRHAVLAADGVGSEAFHGAELVAVVWDHAWAVVSMSG</sequence>
<accession>A0A8T3AXN4</accession>
<protein>
    <submittedName>
        <fullName evidence="2">Uncharacterized protein</fullName>
    </submittedName>
</protein>
<reference evidence="2" key="1">
    <citation type="journal article" date="2022" name="Front. Genet.">
        <title>Chromosome-Scale Assembly of the Dendrobium nobile Genome Provides Insights Into the Molecular Mechanism of the Biosynthesis of the Medicinal Active Ingredient of Dendrobium.</title>
        <authorList>
            <person name="Xu Q."/>
            <person name="Niu S.-C."/>
            <person name="Li K.-L."/>
            <person name="Zheng P.-J."/>
            <person name="Zhang X.-J."/>
            <person name="Jia Y."/>
            <person name="Liu Y."/>
            <person name="Niu Y.-X."/>
            <person name="Yu L.-H."/>
            <person name="Chen D.-F."/>
            <person name="Zhang G.-Q."/>
        </authorList>
    </citation>
    <scope>NUCLEOTIDE SEQUENCE</scope>
    <source>
        <tissue evidence="2">Leaf</tissue>
    </source>
</reference>
<organism evidence="2 3">
    <name type="scientific">Dendrobium nobile</name>
    <name type="common">Orchid</name>
    <dbReference type="NCBI Taxonomy" id="94219"/>
    <lineage>
        <taxon>Eukaryota</taxon>
        <taxon>Viridiplantae</taxon>
        <taxon>Streptophyta</taxon>
        <taxon>Embryophyta</taxon>
        <taxon>Tracheophyta</taxon>
        <taxon>Spermatophyta</taxon>
        <taxon>Magnoliopsida</taxon>
        <taxon>Liliopsida</taxon>
        <taxon>Asparagales</taxon>
        <taxon>Orchidaceae</taxon>
        <taxon>Epidendroideae</taxon>
        <taxon>Malaxideae</taxon>
        <taxon>Dendrobiinae</taxon>
        <taxon>Dendrobium</taxon>
    </lineage>
</organism>
<dbReference type="EMBL" id="JAGYWB010000013">
    <property type="protein sequence ID" value="KAI0501079.1"/>
    <property type="molecule type" value="Genomic_DNA"/>
</dbReference>
<name>A0A8T3AXN4_DENNO</name>
<dbReference type="AlphaFoldDB" id="A0A8T3AXN4"/>
<feature type="compositionally biased region" description="Basic and acidic residues" evidence="1">
    <location>
        <begin position="1"/>
        <end position="36"/>
    </location>
</feature>
<dbReference type="Proteomes" id="UP000829196">
    <property type="component" value="Unassembled WGS sequence"/>
</dbReference>
<feature type="region of interest" description="Disordered" evidence="1">
    <location>
        <begin position="1"/>
        <end position="37"/>
    </location>
</feature>
<evidence type="ECO:0000313" key="3">
    <source>
        <dbReference type="Proteomes" id="UP000829196"/>
    </source>
</evidence>
<evidence type="ECO:0000256" key="1">
    <source>
        <dbReference type="SAM" id="MobiDB-lite"/>
    </source>
</evidence>
<proteinExistence type="predicted"/>
<evidence type="ECO:0000313" key="2">
    <source>
        <dbReference type="EMBL" id="KAI0501079.1"/>
    </source>
</evidence>
<keyword evidence="3" id="KW-1185">Reference proteome</keyword>